<dbReference type="Gene3D" id="3.40.50.300">
    <property type="entry name" value="P-loop containing nucleotide triphosphate hydrolases"/>
    <property type="match status" value="1"/>
</dbReference>
<dbReference type="PANTHER" id="PTHR10039">
    <property type="entry name" value="AMELOGENIN"/>
    <property type="match status" value="1"/>
</dbReference>
<dbReference type="Pfam" id="PF00168">
    <property type="entry name" value="C2"/>
    <property type="match status" value="1"/>
</dbReference>
<reference evidence="4" key="1">
    <citation type="journal article" date="2021" name="New Phytol.">
        <title>Evolutionary innovations through gain and loss of genes in the ectomycorrhizal Boletales.</title>
        <authorList>
            <person name="Wu G."/>
            <person name="Miyauchi S."/>
            <person name="Morin E."/>
            <person name="Kuo A."/>
            <person name="Drula E."/>
            <person name="Varga T."/>
            <person name="Kohler A."/>
            <person name="Feng B."/>
            <person name="Cao Y."/>
            <person name="Lipzen A."/>
            <person name="Daum C."/>
            <person name="Hundley H."/>
            <person name="Pangilinan J."/>
            <person name="Johnson J."/>
            <person name="Barry K."/>
            <person name="LaButti K."/>
            <person name="Ng V."/>
            <person name="Ahrendt S."/>
            <person name="Min B."/>
            <person name="Choi I.G."/>
            <person name="Park H."/>
            <person name="Plett J.M."/>
            <person name="Magnuson J."/>
            <person name="Spatafora J.W."/>
            <person name="Nagy L.G."/>
            <person name="Henrissat B."/>
            <person name="Grigoriev I.V."/>
            <person name="Yang Z.L."/>
            <person name="Xu J."/>
            <person name="Martin F.M."/>
        </authorList>
    </citation>
    <scope>NUCLEOTIDE SEQUENCE</scope>
    <source>
        <strain evidence="4">KKN 215</strain>
    </source>
</reference>
<dbReference type="PROSITE" id="PS50004">
    <property type="entry name" value="C2"/>
    <property type="match status" value="1"/>
</dbReference>
<dbReference type="CDD" id="cd00030">
    <property type="entry name" value="C2"/>
    <property type="match status" value="1"/>
</dbReference>
<keyword evidence="1" id="KW-0677">Repeat</keyword>
<dbReference type="InterPro" id="IPR027417">
    <property type="entry name" value="P-loop_NTPase"/>
</dbReference>
<evidence type="ECO:0000259" key="3">
    <source>
        <dbReference type="PROSITE" id="PS50004"/>
    </source>
</evidence>
<feature type="domain" description="C2" evidence="3">
    <location>
        <begin position="23"/>
        <end position="144"/>
    </location>
</feature>
<feature type="region of interest" description="Disordered" evidence="2">
    <location>
        <begin position="1"/>
        <end position="28"/>
    </location>
</feature>
<dbReference type="SMART" id="SM00239">
    <property type="entry name" value="C2"/>
    <property type="match status" value="1"/>
</dbReference>
<gene>
    <name evidence="4" type="ORF">BXZ70DRAFT_342225</name>
</gene>
<dbReference type="SUPFAM" id="SSF49562">
    <property type="entry name" value="C2 domain (Calcium/lipid-binding domain, CaLB)"/>
    <property type="match status" value="1"/>
</dbReference>
<evidence type="ECO:0000256" key="1">
    <source>
        <dbReference type="ARBA" id="ARBA00022737"/>
    </source>
</evidence>
<dbReference type="InterPro" id="IPR035892">
    <property type="entry name" value="C2_domain_sf"/>
</dbReference>
<sequence length="601" mass="67096">MSVYSGYIPPESSDDSDSESTLQTPASPVLPLNVPRTGIIVVELTVISALNLPLTRFRVKLPNPRLTVFSADGTPPSWQTATVHRSRNPAWNETIQLTLHGSTEVRIQVAHNSNLPTYEYVLGEAIFDFKTIHPKNTEVLQLPLRPVDVPISEYGTCGSVVISARRMTVKRVHSNPVECVTPPLNRSSPRGSFMKSMVGGSLSVPDTDAAQALHRILVRVEKLDNMDLGSQVQSVVSVPYPTIALTCTIVSSLLMGLREQIARDTKTTELLKEIAEVYHFVDDLTDPKVVNALRYILVRILKQTIDSALFLQEYYGFGFIGGCALRQQADASKKLKAHLECFKAFHRAFRRNVTVTDRFPMTSSFSSCEIDDMKMLVRDQYISKLNPVEMDTAHRSVCQPHQSLDVLQDIARWAVDSSDKKNVYWLSGEEKSGKSTLATTVADFFRDISRLGAFVFFEAASSSRNNPTMLFRTITSQLSSYRPSIGEVIAQAIKETPSIGQAGLAQQFSELILRPLLQESLRHEGPLVIIIDGLNECRPMTSRATLLSTLAKELVNLPSFVRIVITSRPDEEICSVFEGCRNVHRRTVDLDEWEKECLLFH</sequence>
<proteinExistence type="predicted"/>
<dbReference type="InterPro" id="IPR000008">
    <property type="entry name" value="C2_dom"/>
</dbReference>
<dbReference type="PANTHER" id="PTHR10039:SF14">
    <property type="entry name" value="NACHT DOMAIN-CONTAINING PROTEIN"/>
    <property type="match status" value="1"/>
</dbReference>
<dbReference type="Pfam" id="PF24883">
    <property type="entry name" value="NPHP3_N"/>
    <property type="match status" value="1"/>
</dbReference>
<comment type="caution">
    <text evidence="4">The sequence shown here is derived from an EMBL/GenBank/DDBJ whole genome shotgun (WGS) entry which is preliminary data.</text>
</comment>
<dbReference type="Proteomes" id="UP000813824">
    <property type="component" value="Unassembled WGS sequence"/>
</dbReference>
<protein>
    <recommendedName>
        <fullName evidence="3">C2 domain-containing protein</fullName>
    </recommendedName>
</protein>
<dbReference type="Gene3D" id="2.60.40.150">
    <property type="entry name" value="C2 domain"/>
    <property type="match status" value="1"/>
</dbReference>
<dbReference type="EMBL" id="JAEVFJ010000024">
    <property type="protein sequence ID" value="KAH8094885.1"/>
    <property type="molecule type" value="Genomic_DNA"/>
</dbReference>
<dbReference type="SUPFAM" id="SSF52540">
    <property type="entry name" value="P-loop containing nucleoside triphosphate hydrolases"/>
    <property type="match status" value="1"/>
</dbReference>
<name>A0A8K0UKY0_9AGAR</name>
<dbReference type="InterPro" id="IPR056884">
    <property type="entry name" value="NPHP3-like_N"/>
</dbReference>
<accession>A0A8K0UKY0</accession>
<keyword evidence="5" id="KW-1185">Reference proteome</keyword>
<organism evidence="4 5">
    <name type="scientific">Cristinia sonorae</name>
    <dbReference type="NCBI Taxonomy" id="1940300"/>
    <lineage>
        <taxon>Eukaryota</taxon>
        <taxon>Fungi</taxon>
        <taxon>Dikarya</taxon>
        <taxon>Basidiomycota</taxon>
        <taxon>Agaricomycotina</taxon>
        <taxon>Agaricomycetes</taxon>
        <taxon>Agaricomycetidae</taxon>
        <taxon>Agaricales</taxon>
        <taxon>Pleurotineae</taxon>
        <taxon>Stephanosporaceae</taxon>
        <taxon>Cristinia</taxon>
    </lineage>
</organism>
<dbReference type="OrthoDB" id="4760524at2759"/>
<evidence type="ECO:0000256" key="2">
    <source>
        <dbReference type="SAM" id="MobiDB-lite"/>
    </source>
</evidence>
<evidence type="ECO:0000313" key="4">
    <source>
        <dbReference type="EMBL" id="KAH8094885.1"/>
    </source>
</evidence>
<dbReference type="AlphaFoldDB" id="A0A8K0UKY0"/>
<evidence type="ECO:0000313" key="5">
    <source>
        <dbReference type="Proteomes" id="UP000813824"/>
    </source>
</evidence>